<keyword evidence="3 7" id="KW-0238">DNA-binding</keyword>
<dbReference type="InterPro" id="IPR039420">
    <property type="entry name" value="WalR-like"/>
</dbReference>
<dbReference type="GO" id="GO:0005829">
    <property type="term" value="C:cytosol"/>
    <property type="evidence" value="ECO:0007669"/>
    <property type="project" value="TreeGrafter"/>
</dbReference>
<keyword evidence="4" id="KW-0804">Transcription</keyword>
<keyword evidence="6" id="KW-0597">Phosphoprotein</keyword>
<dbReference type="Pfam" id="PF00486">
    <property type="entry name" value="Trans_reg_C"/>
    <property type="match status" value="1"/>
</dbReference>
<evidence type="ECO:0000256" key="3">
    <source>
        <dbReference type="ARBA" id="ARBA00023125"/>
    </source>
</evidence>
<dbReference type="GO" id="GO:0006355">
    <property type="term" value="P:regulation of DNA-templated transcription"/>
    <property type="evidence" value="ECO:0007669"/>
    <property type="project" value="InterPro"/>
</dbReference>
<dbReference type="PROSITE" id="PS51755">
    <property type="entry name" value="OMPR_PHOB"/>
    <property type="match status" value="1"/>
</dbReference>
<dbReference type="PANTHER" id="PTHR48111">
    <property type="entry name" value="REGULATOR OF RPOS"/>
    <property type="match status" value="1"/>
</dbReference>
<dbReference type="Gene3D" id="3.40.50.2300">
    <property type="match status" value="1"/>
</dbReference>
<dbReference type="GO" id="GO:0000976">
    <property type="term" value="F:transcription cis-regulatory region binding"/>
    <property type="evidence" value="ECO:0007669"/>
    <property type="project" value="TreeGrafter"/>
</dbReference>
<keyword evidence="2" id="KW-0805">Transcription regulation</keyword>
<comment type="function">
    <text evidence="5">May play the central regulatory role in sporulation. It may be an element of the effector pathway responsible for the activation of sporulation genes in response to nutritional stress. Spo0A may act in concert with spo0H (a sigma factor) to control the expression of some genes that are critical to the sporulation process.</text>
</comment>
<protein>
    <recommendedName>
        <fullName evidence="1">Stage 0 sporulation protein A homolog</fullName>
    </recommendedName>
</protein>
<evidence type="ECO:0000256" key="4">
    <source>
        <dbReference type="ARBA" id="ARBA00023163"/>
    </source>
</evidence>
<dbReference type="InterPro" id="IPR011006">
    <property type="entry name" value="CheY-like_superfamily"/>
</dbReference>
<dbReference type="PROSITE" id="PS50110">
    <property type="entry name" value="RESPONSE_REGULATORY"/>
    <property type="match status" value="1"/>
</dbReference>
<reference evidence="10" key="1">
    <citation type="journal article" date="2021" name="PeerJ">
        <title>Extensive microbial diversity within the chicken gut microbiome revealed by metagenomics and culture.</title>
        <authorList>
            <person name="Gilroy R."/>
            <person name="Ravi A."/>
            <person name="Getino M."/>
            <person name="Pursley I."/>
            <person name="Horton D.L."/>
            <person name="Alikhan N.F."/>
            <person name="Baker D."/>
            <person name="Gharbi K."/>
            <person name="Hall N."/>
            <person name="Watson M."/>
            <person name="Adriaenssens E.M."/>
            <person name="Foster-Nyarko E."/>
            <person name="Jarju S."/>
            <person name="Secka A."/>
            <person name="Antonio M."/>
            <person name="Oren A."/>
            <person name="Chaudhuri R.R."/>
            <person name="La Ragione R."/>
            <person name="Hildebrand F."/>
            <person name="Pallen M.J."/>
        </authorList>
    </citation>
    <scope>NUCLEOTIDE SEQUENCE</scope>
    <source>
        <strain evidence="10">ChiSxjej3B15-1167</strain>
    </source>
</reference>
<dbReference type="CDD" id="cd17574">
    <property type="entry name" value="REC_OmpR"/>
    <property type="match status" value="1"/>
</dbReference>
<dbReference type="Gene3D" id="6.10.250.690">
    <property type="match status" value="1"/>
</dbReference>
<organism evidence="10 11">
    <name type="scientific">Candidatus Anaerobutyricum stercoripullorum</name>
    <dbReference type="NCBI Taxonomy" id="2838456"/>
    <lineage>
        <taxon>Bacteria</taxon>
        <taxon>Bacillati</taxon>
        <taxon>Bacillota</taxon>
        <taxon>Clostridia</taxon>
        <taxon>Lachnospirales</taxon>
        <taxon>Lachnospiraceae</taxon>
        <taxon>Anaerobutyricum</taxon>
    </lineage>
</organism>
<dbReference type="Gene3D" id="1.10.10.10">
    <property type="entry name" value="Winged helix-like DNA-binding domain superfamily/Winged helix DNA-binding domain"/>
    <property type="match status" value="1"/>
</dbReference>
<dbReference type="SUPFAM" id="SSF52172">
    <property type="entry name" value="CheY-like"/>
    <property type="match status" value="1"/>
</dbReference>
<feature type="DNA-binding region" description="OmpR/PhoB-type" evidence="7">
    <location>
        <begin position="131"/>
        <end position="204"/>
    </location>
</feature>
<dbReference type="SMART" id="SM00448">
    <property type="entry name" value="REC"/>
    <property type="match status" value="1"/>
</dbReference>
<evidence type="ECO:0000256" key="6">
    <source>
        <dbReference type="PROSITE-ProRule" id="PRU00169"/>
    </source>
</evidence>
<feature type="domain" description="OmpR/PhoB-type" evidence="9">
    <location>
        <begin position="131"/>
        <end position="204"/>
    </location>
</feature>
<evidence type="ECO:0000313" key="10">
    <source>
        <dbReference type="EMBL" id="HIX71926.1"/>
    </source>
</evidence>
<evidence type="ECO:0000256" key="7">
    <source>
        <dbReference type="PROSITE-ProRule" id="PRU01091"/>
    </source>
</evidence>
<dbReference type="EMBL" id="DXEQ01000081">
    <property type="protein sequence ID" value="HIX71926.1"/>
    <property type="molecule type" value="Genomic_DNA"/>
</dbReference>
<dbReference type="AlphaFoldDB" id="A0A9D1X3R2"/>
<evidence type="ECO:0000259" key="9">
    <source>
        <dbReference type="PROSITE" id="PS51755"/>
    </source>
</evidence>
<feature type="non-terminal residue" evidence="10">
    <location>
        <position position="204"/>
    </location>
</feature>
<dbReference type="GO" id="GO:0000156">
    <property type="term" value="F:phosphorelay response regulator activity"/>
    <property type="evidence" value="ECO:0007669"/>
    <property type="project" value="TreeGrafter"/>
</dbReference>
<evidence type="ECO:0000256" key="1">
    <source>
        <dbReference type="ARBA" id="ARBA00018672"/>
    </source>
</evidence>
<dbReference type="PANTHER" id="PTHR48111:SF73">
    <property type="entry name" value="ALKALINE PHOSPHATASE SYNTHESIS TRANSCRIPTIONAL REGULATORY PROTEIN PHOP"/>
    <property type="match status" value="1"/>
</dbReference>
<dbReference type="InterPro" id="IPR001789">
    <property type="entry name" value="Sig_transdc_resp-reg_receiver"/>
</dbReference>
<feature type="modified residue" description="4-aspartylphosphate" evidence="6">
    <location>
        <position position="60"/>
    </location>
</feature>
<proteinExistence type="predicted"/>
<gene>
    <name evidence="10" type="ORF">H9849_02775</name>
</gene>
<evidence type="ECO:0000256" key="5">
    <source>
        <dbReference type="ARBA" id="ARBA00024867"/>
    </source>
</evidence>
<dbReference type="CDD" id="cd00383">
    <property type="entry name" value="trans_reg_C"/>
    <property type="match status" value="1"/>
</dbReference>
<evidence type="ECO:0000313" key="11">
    <source>
        <dbReference type="Proteomes" id="UP000886805"/>
    </source>
</evidence>
<dbReference type="InterPro" id="IPR036388">
    <property type="entry name" value="WH-like_DNA-bd_sf"/>
</dbReference>
<dbReference type="InterPro" id="IPR001867">
    <property type="entry name" value="OmpR/PhoB-type_DNA-bd"/>
</dbReference>
<evidence type="ECO:0000256" key="2">
    <source>
        <dbReference type="ARBA" id="ARBA00023015"/>
    </source>
</evidence>
<comment type="caution">
    <text evidence="10">The sequence shown here is derived from an EMBL/GenBank/DDBJ whole genome shotgun (WGS) entry which is preliminary data.</text>
</comment>
<evidence type="ECO:0000259" key="8">
    <source>
        <dbReference type="PROSITE" id="PS50110"/>
    </source>
</evidence>
<name>A0A9D1X3R2_9FIRM</name>
<sequence>MSEGRADKKVVILIVEDDREIVTHLEALLIGEGFGARVAFTRQRALEILEQEEIDLVLLDLMLPDGSGYSLCTAVKKKENLPVIMLTAMDDEASVVTGFDLGADDYVIKPFRPMELMSRIRNVLRHGRSSQHVCTFSDIRIDLRRASVTKDGREIPLSALEYRLLLIFAGHQGEILGRNRLLEEIWDVAGDFVNDNTLTVYIKR</sequence>
<feature type="domain" description="Response regulatory" evidence="8">
    <location>
        <begin position="11"/>
        <end position="124"/>
    </location>
</feature>
<dbReference type="Proteomes" id="UP000886805">
    <property type="component" value="Unassembled WGS sequence"/>
</dbReference>
<reference evidence="10" key="2">
    <citation type="submission" date="2021-04" db="EMBL/GenBank/DDBJ databases">
        <authorList>
            <person name="Gilroy R."/>
        </authorList>
    </citation>
    <scope>NUCLEOTIDE SEQUENCE</scope>
    <source>
        <strain evidence="10">ChiSxjej3B15-1167</strain>
    </source>
</reference>
<dbReference type="Pfam" id="PF00072">
    <property type="entry name" value="Response_reg"/>
    <property type="match status" value="1"/>
</dbReference>
<dbReference type="GO" id="GO:0032993">
    <property type="term" value="C:protein-DNA complex"/>
    <property type="evidence" value="ECO:0007669"/>
    <property type="project" value="TreeGrafter"/>
</dbReference>
<accession>A0A9D1X3R2</accession>